<sequence>MTSKKKENAQVISQERIAQGIYSMWIKTEAAAEAKPGQFISMYTNDGSKLLPRPISICEIDKENGSLRVVYRVTGENTGTEEFSRLNAGDTIPVIGPLGNGFPTEKAAGKRVFLMGGGIGVPPILELAKQMECEKKQIVVGYRDAETFLREEFEQNGEVYISTEDGSVGTKGNVMDAIRENTLEADIIYACGPTPMLRAIKSYAEENGIECYISLEERMACGIGACLACVCQSKEKDHHSNVHNKRICKDGPVFLSTEVEI</sequence>
<dbReference type="GO" id="GO:0051537">
    <property type="term" value="F:2 iron, 2 sulfur cluster binding"/>
    <property type="evidence" value="ECO:0007669"/>
    <property type="project" value="UniProtKB-KW"/>
</dbReference>
<evidence type="ECO:0000313" key="16">
    <source>
        <dbReference type="Proteomes" id="UP000322025"/>
    </source>
</evidence>
<dbReference type="GO" id="GO:0009055">
    <property type="term" value="F:electron transfer activity"/>
    <property type="evidence" value="ECO:0007669"/>
    <property type="project" value="UniProtKB-UniRule"/>
</dbReference>
<evidence type="ECO:0000256" key="11">
    <source>
        <dbReference type="HAMAP-Rule" id="MF_01211"/>
    </source>
</evidence>
<dbReference type="GO" id="GO:0016491">
    <property type="term" value="F:oxidoreductase activity"/>
    <property type="evidence" value="ECO:0007669"/>
    <property type="project" value="InterPro"/>
</dbReference>
<keyword evidence="6 11" id="KW-0274">FAD</keyword>
<accession>A0A5M9HY51</accession>
<organism evidence="15 16">
    <name type="scientific">Mediterraneibacter catenae</name>
    <dbReference type="NCBI Taxonomy" id="2594882"/>
    <lineage>
        <taxon>Bacteria</taxon>
        <taxon>Bacillati</taxon>
        <taxon>Bacillota</taxon>
        <taxon>Clostridia</taxon>
        <taxon>Lachnospirales</taxon>
        <taxon>Lachnospiraceae</taxon>
        <taxon>Mediterraneibacter</taxon>
    </lineage>
</organism>
<evidence type="ECO:0000256" key="4">
    <source>
        <dbReference type="ARBA" id="ARBA00022714"/>
    </source>
</evidence>
<reference evidence="15" key="1">
    <citation type="submission" date="2019-07" db="EMBL/GenBank/DDBJ databases">
        <authorList>
            <person name="Wongkuna S."/>
            <person name="Scaria J."/>
        </authorList>
    </citation>
    <scope>NUCLEOTIDE SEQUENCE [LARGE SCALE GENOMIC DNA]</scope>
    <source>
        <strain evidence="15">SW178</strain>
    </source>
</reference>
<dbReference type="InterPro" id="IPR017938">
    <property type="entry name" value="Riboflavin_synthase-like_b-brl"/>
</dbReference>
<evidence type="ECO:0000256" key="10">
    <source>
        <dbReference type="ARBA" id="ARBA00023014"/>
    </source>
</evidence>
<keyword evidence="7 11" id="KW-0665">Pyrimidine biosynthesis</keyword>
<comment type="function">
    <text evidence="11">Responsible for channeling the electrons from the oxidation of dihydroorotate from the FMN redox center in the PyrD type B subunit to the ultimate electron acceptor NAD(+).</text>
</comment>
<evidence type="ECO:0000256" key="7">
    <source>
        <dbReference type="ARBA" id="ARBA00022975"/>
    </source>
</evidence>
<dbReference type="SUPFAM" id="SSF63380">
    <property type="entry name" value="Riboflavin synthase domain-like"/>
    <property type="match status" value="1"/>
</dbReference>
<keyword evidence="10 11" id="KW-0411">Iron-sulfur</keyword>
<dbReference type="UniPathway" id="UPA00070">
    <property type="reaction ID" value="UER00945"/>
</dbReference>
<dbReference type="OrthoDB" id="9789468at2"/>
<evidence type="ECO:0000256" key="3">
    <source>
        <dbReference type="ARBA" id="ARBA00022630"/>
    </source>
</evidence>
<evidence type="ECO:0000256" key="12">
    <source>
        <dbReference type="PIRSR" id="PIRSR006816-1"/>
    </source>
</evidence>
<dbReference type="Pfam" id="PF10418">
    <property type="entry name" value="DHODB_Fe-S_bind"/>
    <property type="match status" value="1"/>
</dbReference>
<dbReference type="AlphaFoldDB" id="A0A5M9HY51"/>
<keyword evidence="8 11" id="KW-0249">Electron transport</keyword>
<evidence type="ECO:0000256" key="6">
    <source>
        <dbReference type="ARBA" id="ARBA00022827"/>
    </source>
</evidence>
<dbReference type="GO" id="GO:0046872">
    <property type="term" value="F:metal ion binding"/>
    <property type="evidence" value="ECO:0007669"/>
    <property type="project" value="UniProtKB-KW"/>
</dbReference>
<keyword evidence="5 11" id="KW-0479">Metal-binding</keyword>
<feature type="domain" description="FAD-binding FR-type" evidence="14">
    <location>
        <begin position="4"/>
        <end position="104"/>
    </location>
</feature>
<dbReference type="CDD" id="cd06218">
    <property type="entry name" value="DHOD_e_trans"/>
    <property type="match status" value="1"/>
</dbReference>
<keyword evidence="16" id="KW-1185">Reference proteome</keyword>
<comment type="cofactor">
    <cofactor evidence="13">
        <name>[2Fe-2S] cluster</name>
        <dbReference type="ChEBI" id="CHEBI:190135"/>
    </cofactor>
    <text evidence="13">Binds 1 [2Fe-2S] cluster per subunit.</text>
</comment>
<dbReference type="SUPFAM" id="SSF52343">
    <property type="entry name" value="Ferredoxin reductase-like, C-terminal NADP-linked domain"/>
    <property type="match status" value="1"/>
</dbReference>
<feature type="binding site" evidence="11 13">
    <location>
        <position position="221"/>
    </location>
    <ligand>
        <name>[2Fe-2S] cluster</name>
        <dbReference type="ChEBI" id="CHEBI:190135"/>
    </ligand>
</feature>
<feature type="binding site" evidence="11 13">
    <location>
        <position position="248"/>
    </location>
    <ligand>
        <name>[2Fe-2S] cluster</name>
        <dbReference type="ChEBI" id="CHEBI:190135"/>
    </ligand>
</feature>
<dbReference type="InterPro" id="IPR008333">
    <property type="entry name" value="Cbr1-like_FAD-bd_dom"/>
</dbReference>
<evidence type="ECO:0000256" key="8">
    <source>
        <dbReference type="ARBA" id="ARBA00022982"/>
    </source>
</evidence>
<feature type="binding site" evidence="11 12">
    <location>
        <begin position="53"/>
        <end position="56"/>
    </location>
    <ligand>
        <name>FAD</name>
        <dbReference type="ChEBI" id="CHEBI:57692"/>
    </ligand>
</feature>
<dbReference type="InterPro" id="IPR012165">
    <property type="entry name" value="Cyt_c3_hydrogenase_gsu"/>
</dbReference>
<feature type="binding site" evidence="11 12">
    <location>
        <begin position="70"/>
        <end position="72"/>
    </location>
    <ligand>
        <name>FAD</name>
        <dbReference type="ChEBI" id="CHEBI:57692"/>
    </ligand>
</feature>
<dbReference type="RefSeq" id="WP_150310544.1">
    <property type="nucleotide sequence ID" value="NZ_VMSO01000005.1"/>
</dbReference>
<evidence type="ECO:0000313" key="15">
    <source>
        <dbReference type="EMBL" id="KAA8501944.1"/>
    </source>
</evidence>
<feature type="binding site" evidence="11 12">
    <location>
        <begin position="79"/>
        <end position="80"/>
    </location>
    <ligand>
        <name>FAD</name>
        <dbReference type="ChEBI" id="CHEBI:57692"/>
    </ligand>
</feature>
<dbReference type="GO" id="GO:0044205">
    <property type="term" value="P:'de novo' UMP biosynthetic process"/>
    <property type="evidence" value="ECO:0007669"/>
    <property type="project" value="UniProtKB-UniRule"/>
</dbReference>
<name>A0A5M9HY51_9FIRM</name>
<comment type="cofactor">
    <cofactor evidence="11 12">
        <name>FAD</name>
        <dbReference type="ChEBI" id="CHEBI:57692"/>
    </cofactor>
    <text evidence="11 12">Binds 1 FAD per subunit.</text>
</comment>
<dbReference type="InterPro" id="IPR019480">
    <property type="entry name" value="Dihydroorotate_DH_Fe-S-bd"/>
</dbReference>
<evidence type="ECO:0000256" key="9">
    <source>
        <dbReference type="ARBA" id="ARBA00023004"/>
    </source>
</evidence>
<dbReference type="InterPro" id="IPR023455">
    <property type="entry name" value="Dihydroorotate_DHASE_ETsu"/>
</dbReference>
<dbReference type="PRINTS" id="PR00409">
    <property type="entry name" value="PHDIOXRDTASE"/>
</dbReference>
<feature type="binding site" evidence="11 13">
    <location>
        <position position="226"/>
    </location>
    <ligand>
        <name>[2Fe-2S] cluster</name>
        <dbReference type="ChEBI" id="CHEBI:190135"/>
    </ligand>
</feature>
<dbReference type="PANTHER" id="PTHR43513">
    <property type="entry name" value="DIHYDROOROTATE DEHYDROGENASE B (NAD(+)), ELECTRON TRANSFER SUBUNIT"/>
    <property type="match status" value="1"/>
</dbReference>
<comment type="cofactor">
    <cofactor evidence="11">
        <name>[2Fe-2S] cluster</name>
        <dbReference type="ChEBI" id="CHEBI:190135"/>
    </cofactor>
    <text evidence="11">Binds 1 [2Fe-2S] cluster per subunit.</text>
</comment>
<dbReference type="Gene3D" id="2.40.30.10">
    <property type="entry name" value="Translation factors"/>
    <property type="match status" value="1"/>
</dbReference>
<dbReference type="PROSITE" id="PS51384">
    <property type="entry name" value="FAD_FR"/>
    <property type="match status" value="1"/>
</dbReference>
<protein>
    <recommendedName>
        <fullName evidence="11">Dihydroorotate dehydrogenase B (NAD(+)), electron transfer subunit</fullName>
    </recommendedName>
    <alternativeName>
        <fullName evidence="11">Dihydroorotate oxidase B, electron transfer subunit</fullName>
    </alternativeName>
</protein>
<dbReference type="Gene3D" id="2.10.240.10">
    <property type="entry name" value="Dihydroorotate dehydrogenase, electron transfer subunit"/>
    <property type="match status" value="1"/>
</dbReference>
<dbReference type="Pfam" id="PF00175">
    <property type="entry name" value="NAD_binding_1"/>
    <property type="match status" value="1"/>
</dbReference>
<dbReference type="Proteomes" id="UP000322025">
    <property type="component" value="Unassembled WGS sequence"/>
</dbReference>
<evidence type="ECO:0000256" key="2">
    <source>
        <dbReference type="ARBA" id="ARBA00022448"/>
    </source>
</evidence>
<keyword evidence="9 11" id="KW-0408">Iron</keyword>
<proteinExistence type="inferred from homology"/>
<feature type="binding site" evidence="11 13">
    <location>
        <position position="229"/>
    </location>
    <ligand>
        <name>[2Fe-2S] cluster</name>
        <dbReference type="ChEBI" id="CHEBI:190135"/>
    </ligand>
</feature>
<keyword evidence="3 11" id="KW-0285">Flavoprotein</keyword>
<dbReference type="EMBL" id="VMSO01000005">
    <property type="protein sequence ID" value="KAA8501944.1"/>
    <property type="molecule type" value="Genomic_DNA"/>
</dbReference>
<dbReference type="GO" id="GO:0050660">
    <property type="term" value="F:flavin adenine dinucleotide binding"/>
    <property type="evidence" value="ECO:0007669"/>
    <property type="project" value="InterPro"/>
</dbReference>
<comment type="caution">
    <text evidence="15">The sequence shown here is derived from an EMBL/GenBank/DDBJ whole genome shotgun (WGS) entry which is preliminary data.</text>
</comment>
<dbReference type="InterPro" id="IPR039261">
    <property type="entry name" value="FNR_nucleotide-bd"/>
</dbReference>
<dbReference type="InterPro" id="IPR001433">
    <property type="entry name" value="OxRdtase_FAD/NAD-bd"/>
</dbReference>
<dbReference type="NCBIfam" id="NF000798">
    <property type="entry name" value="PRK00054.1-3"/>
    <property type="match status" value="1"/>
</dbReference>
<evidence type="ECO:0000256" key="1">
    <source>
        <dbReference type="ARBA" id="ARBA00006422"/>
    </source>
</evidence>
<evidence type="ECO:0000256" key="5">
    <source>
        <dbReference type="ARBA" id="ARBA00022723"/>
    </source>
</evidence>
<dbReference type="InterPro" id="IPR050353">
    <property type="entry name" value="PyrK_electron_transfer"/>
</dbReference>
<evidence type="ECO:0000256" key="13">
    <source>
        <dbReference type="PIRSR" id="PIRSR006816-2"/>
    </source>
</evidence>
<comment type="subunit">
    <text evidence="11">Heterotetramer of 2 PyrK and 2 PyrD type B subunits.</text>
</comment>
<dbReference type="InterPro" id="IPR037117">
    <property type="entry name" value="Dihydroorotate_DH_ele_sf"/>
</dbReference>
<dbReference type="Pfam" id="PF00970">
    <property type="entry name" value="FAD_binding_6"/>
    <property type="match status" value="1"/>
</dbReference>
<dbReference type="Gene3D" id="3.40.50.80">
    <property type="entry name" value="Nucleotide-binding domain of ferredoxin-NADP reductase (FNR) module"/>
    <property type="match status" value="1"/>
</dbReference>
<dbReference type="PANTHER" id="PTHR43513:SF3">
    <property type="entry name" value="DIHYDROOROTATE DEHYDROGENASE B (NAD(+)), ELECTRON TRANSFER SUBUNIT-RELATED"/>
    <property type="match status" value="1"/>
</dbReference>
<dbReference type="HAMAP" id="MF_01211">
    <property type="entry name" value="DHODB_Fe_S_bind"/>
    <property type="match status" value="1"/>
</dbReference>
<keyword evidence="4 11" id="KW-0001">2Fe-2S</keyword>
<dbReference type="InterPro" id="IPR017927">
    <property type="entry name" value="FAD-bd_FR_type"/>
</dbReference>
<evidence type="ECO:0000259" key="14">
    <source>
        <dbReference type="PROSITE" id="PS51384"/>
    </source>
</evidence>
<comment type="pathway">
    <text evidence="11">Pyrimidine metabolism; UMP biosynthesis via de novo pathway; orotate from (S)-dihydroorotate (NAD(+) route): step 1/1.</text>
</comment>
<gene>
    <name evidence="11" type="primary">pyrK</name>
    <name evidence="15" type="ORF">FNY66_05750</name>
</gene>
<comment type="similarity">
    <text evidence="1 11">Belongs to the PyrK family.</text>
</comment>
<keyword evidence="2 11" id="KW-0813">Transport</keyword>
<dbReference type="PIRSF" id="PIRSF006816">
    <property type="entry name" value="Cyc3_hyd_g"/>
    <property type="match status" value="1"/>
</dbReference>